<feature type="transmembrane region" description="Helical" evidence="6">
    <location>
        <begin position="57"/>
        <end position="81"/>
    </location>
</feature>
<feature type="transmembrane region" description="Helical" evidence="6">
    <location>
        <begin position="409"/>
        <end position="430"/>
    </location>
</feature>
<feature type="compositionally biased region" description="Basic and acidic residues" evidence="5">
    <location>
        <begin position="266"/>
        <end position="279"/>
    </location>
</feature>
<feature type="region of interest" description="Disordered" evidence="5">
    <location>
        <begin position="249"/>
        <end position="289"/>
    </location>
</feature>
<evidence type="ECO:0000313" key="8">
    <source>
        <dbReference type="Proteomes" id="UP000652219"/>
    </source>
</evidence>
<dbReference type="InterPro" id="IPR036259">
    <property type="entry name" value="MFS_trans_sf"/>
</dbReference>
<organism evidence="7 8">
    <name type="scientific">Colletotrichum sojae</name>
    <dbReference type="NCBI Taxonomy" id="2175907"/>
    <lineage>
        <taxon>Eukaryota</taxon>
        <taxon>Fungi</taxon>
        <taxon>Dikarya</taxon>
        <taxon>Ascomycota</taxon>
        <taxon>Pezizomycotina</taxon>
        <taxon>Sordariomycetes</taxon>
        <taxon>Hypocreomycetidae</taxon>
        <taxon>Glomerellales</taxon>
        <taxon>Glomerellaceae</taxon>
        <taxon>Colletotrichum</taxon>
        <taxon>Colletotrichum orchidearum species complex</taxon>
    </lineage>
</organism>
<dbReference type="SUPFAM" id="SSF103473">
    <property type="entry name" value="MFS general substrate transporter"/>
    <property type="match status" value="1"/>
</dbReference>
<keyword evidence="2 6" id="KW-0812">Transmembrane</keyword>
<evidence type="ECO:0000256" key="5">
    <source>
        <dbReference type="SAM" id="MobiDB-lite"/>
    </source>
</evidence>
<evidence type="ECO:0000256" key="4">
    <source>
        <dbReference type="ARBA" id="ARBA00023136"/>
    </source>
</evidence>
<evidence type="ECO:0000313" key="7">
    <source>
        <dbReference type="EMBL" id="KAF6803292.1"/>
    </source>
</evidence>
<sequence>MAHGKPADDLPPGTTRLVDVDGSVAGQHAADEEDIVLIPRPCEDPEDPLNWTRRRKLLATSCVVVYTIMIAIPSSAVYSVVTPIRKATGLSLTDINNGTGIMFLFYGWGCIIWQPLALQYGKRPAYLASLVANIVILATAPMCTTKHTYLASRILLGLFGAPVESLCEISITDIWFAHQRPKYLALYGWGLSMTGKLAPMLSGFINVGMGWKWTLWWCAIFNGIALVYCFLFMEETNYDRPARAHNQDEGVVSEVQAADSTAGSDSETKAASGDDKKETPPAVPVDGETGQVEYPRKTYIQKLGIKDKRRPNRILDSALGALRGFTYPSVVYAGLMYGANNLVWSGVQNATAGTVYTTMYGFSTAGVAAAYAGGVLGTIVGGYYCGKVGQLLTIRLARRNAGISESEHTLWLFSASMLLVPFSMLLYGLGVAYHVHWMWLVVSQFTLAVNNALSVAGSLGYAIASYPQLSGDMVTTCVIIRNTMSFAINYAITPWLDSMGYRDTYVIVAVVGFVWNASIFGMTRYGRRMRERSAERYWRHVDKARAKGLSH</sequence>
<feature type="transmembrane region" description="Helical" evidence="6">
    <location>
        <begin position="318"/>
        <end position="339"/>
    </location>
</feature>
<keyword evidence="3 6" id="KW-1133">Transmembrane helix</keyword>
<dbReference type="Proteomes" id="UP000652219">
    <property type="component" value="Unassembled WGS sequence"/>
</dbReference>
<evidence type="ECO:0000256" key="6">
    <source>
        <dbReference type="SAM" id="Phobius"/>
    </source>
</evidence>
<feature type="transmembrane region" description="Helical" evidence="6">
    <location>
        <begin position="125"/>
        <end position="142"/>
    </location>
</feature>
<keyword evidence="8" id="KW-1185">Reference proteome</keyword>
<evidence type="ECO:0000256" key="1">
    <source>
        <dbReference type="ARBA" id="ARBA00004141"/>
    </source>
</evidence>
<dbReference type="Gene3D" id="1.20.1250.20">
    <property type="entry name" value="MFS general substrate transporter like domains"/>
    <property type="match status" value="1"/>
</dbReference>
<comment type="subcellular location">
    <subcellularLocation>
        <location evidence="1">Membrane</location>
        <topology evidence="1">Multi-pass membrane protein</topology>
    </subcellularLocation>
</comment>
<feature type="transmembrane region" description="Helical" evidence="6">
    <location>
        <begin position="504"/>
        <end position="523"/>
    </location>
</feature>
<dbReference type="PANTHER" id="PTHR23502:SF30">
    <property type="entry name" value="TRANSPORTER, PUTATIVE (AFU_ORTHOLOGUE AFUA_8G04702)-RELATED"/>
    <property type="match status" value="1"/>
</dbReference>
<dbReference type="AlphaFoldDB" id="A0A8H6IYM2"/>
<keyword evidence="4 6" id="KW-0472">Membrane</keyword>
<evidence type="ECO:0000256" key="2">
    <source>
        <dbReference type="ARBA" id="ARBA00022692"/>
    </source>
</evidence>
<comment type="caution">
    <text evidence="7">The sequence shown here is derived from an EMBL/GenBank/DDBJ whole genome shotgun (WGS) entry which is preliminary data.</text>
</comment>
<reference evidence="7 8" key="1">
    <citation type="journal article" date="2020" name="Phytopathology">
        <title>Genome Sequence Resources of Colletotrichum truncatum, C. plurivorum, C. musicola, and C. sojae: Four Species Pathogenic to Soybean (Glycine max).</title>
        <authorList>
            <person name="Rogerio F."/>
            <person name="Boufleur T.R."/>
            <person name="Ciampi-Guillardi M."/>
            <person name="Sukno S.A."/>
            <person name="Thon M.R."/>
            <person name="Massola Junior N.S."/>
            <person name="Baroncelli R."/>
        </authorList>
    </citation>
    <scope>NUCLEOTIDE SEQUENCE [LARGE SCALE GENOMIC DNA]</scope>
    <source>
        <strain evidence="7 8">LFN0009</strain>
    </source>
</reference>
<dbReference type="InterPro" id="IPR011701">
    <property type="entry name" value="MFS"/>
</dbReference>
<accession>A0A8H6IYM2</accession>
<dbReference type="Pfam" id="PF07690">
    <property type="entry name" value="MFS_1"/>
    <property type="match status" value="1"/>
</dbReference>
<gene>
    <name evidence="7" type="ORF">CSOJ01_10993</name>
</gene>
<proteinExistence type="predicted"/>
<dbReference type="EMBL" id="WIGN01000242">
    <property type="protein sequence ID" value="KAF6803292.1"/>
    <property type="molecule type" value="Genomic_DNA"/>
</dbReference>
<feature type="transmembrane region" description="Helical" evidence="6">
    <location>
        <begin position="436"/>
        <end position="461"/>
    </location>
</feature>
<protein>
    <submittedName>
        <fullName evidence="7">Major facilitator superfamily transporter</fullName>
    </submittedName>
</protein>
<feature type="transmembrane region" description="Helical" evidence="6">
    <location>
        <begin position="473"/>
        <end position="492"/>
    </location>
</feature>
<dbReference type="GO" id="GO:0005886">
    <property type="term" value="C:plasma membrane"/>
    <property type="evidence" value="ECO:0007669"/>
    <property type="project" value="TreeGrafter"/>
</dbReference>
<name>A0A8H6IYM2_9PEZI</name>
<evidence type="ECO:0000256" key="3">
    <source>
        <dbReference type="ARBA" id="ARBA00022989"/>
    </source>
</evidence>
<dbReference type="GO" id="GO:0022857">
    <property type="term" value="F:transmembrane transporter activity"/>
    <property type="evidence" value="ECO:0007669"/>
    <property type="project" value="InterPro"/>
</dbReference>
<dbReference type="PANTHER" id="PTHR23502">
    <property type="entry name" value="MAJOR FACILITATOR SUPERFAMILY"/>
    <property type="match status" value="1"/>
</dbReference>
<feature type="transmembrane region" description="Helical" evidence="6">
    <location>
        <begin position="101"/>
        <end position="118"/>
    </location>
</feature>
<feature type="transmembrane region" description="Helical" evidence="6">
    <location>
        <begin position="184"/>
        <end position="207"/>
    </location>
</feature>
<feature type="transmembrane region" description="Helical" evidence="6">
    <location>
        <begin position="213"/>
        <end position="233"/>
    </location>
</feature>
<feature type="transmembrane region" description="Helical" evidence="6">
    <location>
        <begin position="359"/>
        <end position="385"/>
    </location>
</feature>
<feature type="transmembrane region" description="Helical" evidence="6">
    <location>
        <begin position="154"/>
        <end position="177"/>
    </location>
</feature>